<dbReference type="AlphaFoldDB" id="A0A0G0WNM8"/>
<gene>
    <name evidence="3" type="ORF">UU32_C0024G0004</name>
</gene>
<sequence length="410" mass="45903">MYRTVTKCRICGGGNLRQFLNLGETALANSFLKSKDLEKEELKFPLRVLFCEDCNFSQLGEVVSPEILFRDYVYFSSAMPSLPQHFKDYASEVMDSFIASNEELVVELGSNDGILLSEIKSCGPKVLGIDPAINIAKVANKNGITTLPEFFSFDLSEKIVKEYGHAKVIIGNNVVAHIDDHHDLVKGVKNLLENNGVFIFEAPYLTDMFENLTFDTIYHEHLSYLSVKPLMYLFGKYGMEIIDVKTFPVQGVSLRVYAAKKGARRVLASVKKFVKKEKELKLDRFSTYLKLARTIADNKERLLALLKDLKSKGSKIAGYGAPAKGNTLLNYFGIGKNFLEYATEALPSKIGLFTPGTHVPVIDITEARKSPPDYFLLLAWNYKDAVLEKEADLRAKGVKFIIPVGDPEII</sequence>
<dbReference type="CDD" id="cd02440">
    <property type="entry name" value="AdoMet_MTases"/>
    <property type="match status" value="1"/>
</dbReference>
<evidence type="ECO:0000313" key="4">
    <source>
        <dbReference type="Proteomes" id="UP000033858"/>
    </source>
</evidence>
<dbReference type="InterPro" id="IPR013691">
    <property type="entry name" value="MeTrfase_14"/>
</dbReference>
<keyword evidence="3" id="KW-0489">Methyltransferase</keyword>
<name>A0A0G0WNM8_9BACT</name>
<feature type="domain" description="C-methyltransferase" evidence="2">
    <location>
        <begin position="248"/>
        <end position="404"/>
    </location>
</feature>
<keyword evidence="3" id="KW-0808">Transferase</keyword>
<dbReference type="SUPFAM" id="SSF53335">
    <property type="entry name" value="S-adenosyl-L-methionine-dependent methyltransferases"/>
    <property type="match status" value="1"/>
</dbReference>
<dbReference type="PATRIC" id="fig|1618577.3.peg.356"/>
<protein>
    <submittedName>
        <fullName evidence="3">C-methyltransferase</fullName>
    </submittedName>
</protein>
<accession>A0A0G0WNM8</accession>
<dbReference type="GO" id="GO:0008168">
    <property type="term" value="F:methyltransferase activity"/>
    <property type="evidence" value="ECO:0007669"/>
    <property type="project" value="UniProtKB-KW"/>
</dbReference>
<evidence type="ECO:0000259" key="2">
    <source>
        <dbReference type="Pfam" id="PF08484"/>
    </source>
</evidence>
<dbReference type="InterPro" id="IPR029063">
    <property type="entry name" value="SAM-dependent_MTases_sf"/>
</dbReference>
<dbReference type="Gene3D" id="6.10.250.3100">
    <property type="match status" value="1"/>
</dbReference>
<dbReference type="InterPro" id="IPR038576">
    <property type="entry name" value="Methyltransf_Zn-bd_dom_put_sf"/>
</dbReference>
<dbReference type="PANTHER" id="PTHR43861">
    <property type="entry name" value="TRANS-ACONITATE 2-METHYLTRANSFERASE-RELATED"/>
    <property type="match status" value="1"/>
</dbReference>
<dbReference type="EMBL" id="LCAE01000024">
    <property type="protein sequence ID" value="KKR86040.1"/>
    <property type="molecule type" value="Genomic_DNA"/>
</dbReference>
<comment type="caution">
    <text evidence="3">The sequence shown here is derived from an EMBL/GenBank/DDBJ whole genome shotgun (WGS) entry which is preliminary data.</text>
</comment>
<dbReference type="Gene3D" id="6.20.50.110">
    <property type="entry name" value="Methyltransferase, zinc-binding domain"/>
    <property type="match status" value="1"/>
</dbReference>
<feature type="domain" description="Methyltransferase putative zinc binding" evidence="1">
    <location>
        <begin position="8"/>
        <end position="69"/>
    </location>
</feature>
<dbReference type="Pfam" id="PF13489">
    <property type="entry name" value="Methyltransf_23"/>
    <property type="match status" value="1"/>
</dbReference>
<evidence type="ECO:0000259" key="1">
    <source>
        <dbReference type="Pfam" id="PF08421"/>
    </source>
</evidence>
<proteinExistence type="predicted"/>
<dbReference type="PANTHER" id="PTHR43861:SF5">
    <property type="entry name" value="BLL5978 PROTEIN"/>
    <property type="match status" value="1"/>
</dbReference>
<dbReference type="GO" id="GO:0032259">
    <property type="term" value="P:methylation"/>
    <property type="evidence" value="ECO:0007669"/>
    <property type="project" value="UniProtKB-KW"/>
</dbReference>
<evidence type="ECO:0000313" key="3">
    <source>
        <dbReference type="EMBL" id="KKR86040.1"/>
    </source>
</evidence>
<dbReference type="Pfam" id="PF08484">
    <property type="entry name" value="Methyltransf_14"/>
    <property type="match status" value="1"/>
</dbReference>
<reference evidence="3 4" key="1">
    <citation type="journal article" date="2015" name="Nature">
        <title>rRNA introns, odd ribosomes, and small enigmatic genomes across a large radiation of phyla.</title>
        <authorList>
            <person name="Brown C.T."/>
            <person name="Hug L.A."/>
            <person name="Thomas B.C."/>
            <person name="Sharon I."/>
            <person name="Castelle C.J."/>
            <person name="Singh A."/>
            <person name="Wilkins M.J."/>
            <person name="Williams K.H."/>
            <person name="Banfield J.F."/>
        </authorList>
    </citation>
    <scope>NUCLEOTIDE SEQUENCE [LARGE SCALE GENOMIC DNA]</scope>
</reference>
<dbReference type="Proteomes" id="UP000033858">
    <property type="component" value="Unassembled WGS sequence"/>
</dbReference>
<dbReference type="Gene3D" id="3.40.50.720">
    <property type="entry name" value="NAD(P)-binding Rossmann-like Domain"/>
    <property type="match status" value="1"/>
</dbReference>
<dbReference type="InterPro" id="IPR013630">
    <property type="entry name" value="Methyltransf_Zn-bd_dom_put"/>
</dbReference>
<dbReference type="Pfam" id="PF08421">
    <property type="entry name" value="Methyltransf_13"/>
    <property type="match status" value="1"/>
</dbReference>
<organism evidence="3 4">
    <name type="scientific">Candidatus Woesebacteria bacterium GW2011_GWB1_41_10</name>
    <dbReference type="NCBI Taxonomy" id="1618577"/>
    <lineage>
        <taxon>Bacteria</taxon>
        <taxon>Candidatus Woeseibacteriota</taxon>
    </lineage>
</organism>
<dbReference type="Gene3D" id="3.40.50.150">
    <property type="entry name" value="Vaccinia Virus protein VP39"/>
    <property type="match status" value="1"/>
</dbReference>